<dbReference type="GO" id="GO:0008270">
    <property type="term" value="F:zinc ion binding"/>
    <property type="evidence" value="ECO:0007669"/>
    <property type="project" value="InterPro"/>
</dbReference>
<dbReference type="Gene3D" id="3.30.420.10">
    <property type="entry name" value="Ribonuclease H-like superfamily/Ribonuclease H"/>
    <property type="match status" value="1"/>
</dbReference>
<proteinExistence type="predicted"/>
<name>A0AAD5Q367_9CRUS</name>
<dbReference type="AlphaFoldDB" id="A0AAD5Q367"/>
<dbReference type="SUPFAM" id="SSF53098">
    <property type="entry name" value="Ribonuclease H-like"/>
    <property type="match status" value="1"/>
</dbReference>
<dbReference type="EMBL" id="WJBH02000001">
    <property type="protein sequence ID" value="KAI9565155.1"/>
    <property type="molecule type" value="Genomic_DNA"/>
</dbReference>
<reference evidence="1 2" key="1">
    <citation type="submission" date="2022-05" db="EMBL/GenBank/DDBJ databases">
        <title>A multi-omics perspective on studying reproductive biology in Daphnia sinensis.</title>
        <authorList>
            <person name="Jia J."/>
        </authorList>
    </citation>
    <scope>NUCLEOTIDE SEQUENCE [LARGE SCALE GENOMIC DNA]</scope>
    <source>
        <strain evidence="1 2">WSL</strain>
    </source>
</reference>
<dbReference type="GO" id="GO:0003676">
    <property type="term" value="F:nucleic acid binding"/>
    <property type="evidence" value="ECO:0007669"/>
    <property type="project" value="InterPro"/>
</dbReference>
<dbReference type="InterPro" id="IPR036397">
    <property type="entry name" value="RNaseH_sf"/>
</dbReference>
<accession>A0AAD5Q367</accession>
<keyword evidence="2" id="KW-1185">Reference proteome</keyword>
<comment type="caution">
    <text evidence="1">The sequence shown here is derived from an EMBL/GenBank/DDBJ whole genome shotgun (WGS) entry which is preliminary data.</text>
</comment>
<dbReference type="Proteomes" id="UP000820818">
    <property type="component" value="Linkage Group LG1"/>
</dbReference>
<protein>
    <recommendedName>
        <fullName evidence="3">RNase H type-1 domain-containing protein</fullName>
    </recommendedName>
</protein>
<organism evidence="1 2">
    <name type="scientific">Daphnia sinensis</name>
    <dbReference type="NCBI Taxonomy" id="1820382"/>
    <lineage>
        <taxon>Eukaryota</taxon>
        <taxon>Metazoa</taxon>
        <taxon>Ecdysozoa</taxon>
        <taxon>Arthropoda</taxon>
        <taxon>Crustacea</taxon>
        <taxon>Branchiopoda</taxon>
        <taxon>Diplostraca</taxon>
        <taxon>Cladocera</taxon>
        <taxon>Anomopoda</taxon>
        <taxon>Daphniidae</taxon>
        <taxon>Daphnia</taxon>
        <taxon>Daphnia similis group</taxon>
    </lineage>
</organism>
<dbReference type="InterPro" id="IPR036875">
    <property type="entry name" value="Znf_CCHC_sf"/>
</dbReference>
<dbReference type="SUPFAM" id="SSF57756">
    <property type="entry name" value="Retrovirus zinc finger-like domains"/>
    <property type="match status" value="1"/>
</dbReference>
<evidence type="ECO:0000313" key="1">
    <source>
        <dbReference type="EMBL" id="KAI9565155.1"/>
    </source>
</evidence>
<gene>
    <name evidence="1" type="ORF">GHT06_008930</name>
</gene>
<evidence type="ECO:0000313" key="2">
    <source>
        <dbReference type="Proteomes" id="UP000820818"/>
    </source>
</evidence>
<evidence type="ECO:0008006" key="3">
    <source>
        <dbReference type="Google" id="ProtNLM"/>
    </source>
</evidence>
<sequence>MVFRPEKQHPTPLRCKKCQKLGHTERYCSDNLKCPNCSTSHDEHTRTSIEHRRLWLSGRFVIRIDKYPEHPLYQNCDNMRRNPKTWKVNNTPSLKLAIGHPTIANIDLFYKLPGYSNQINAPPPWRDTHISTSYFPMTKKPATQNPYAARALFREINHHIPNTITRAYTDGSLNPSTNSTSCAVYIPSLSIQEAYTLTGNSSVYSAEGHGILKAMELTLQHKEISMK</sequence>
<dbReference type="InterPro" id="IPR012337">
    <property type="entry name" value="RNaseH-like_sf"/>
</dbReference>